<dbReference type="Gene3D" id="2.40.10.170">
    <property type="match status" value="1"/>
</dbReference>
<organism evidence="16 17">
    <name type="scientific">Lentilactobacillus kisonensis DSM 19906 = JCM 15041</name>
    <dbReference type="NCBI Taxonomy" id="1423766"/>
    <lineage>
        <taxon>Bacteria</taxon>
        <taxon>Bacillati</taxon>
        <taxon>Bacillota</taxon>
        <taxon>Bacilli</taxon>
        <taxon>Lactobacillales</taxon>
        <taxon>Lactobacillaceae</taxon>
        <taxon>Lentilactobacillus</taxon>
    </lineage>
</organism>
<dbReference type="InterPro" id="IPR014001">
    <property type="entry name" value="Helicase_ATP-bd"/>
</dbReference>
<keyword evidence="5 13" id="KW-0378">Hydrolase</keyword>
<comment type="similarity">
    <text evidence="11 13">In the C-terminal section; belongs to the helicase family. RecG subfamily.</text>
</comment>
<dbReference type="AlphaFoldDB" id="A0A0R1NJ47"/>
<gene>
    <name evidence="13" type="primary">mfd</name>
    <name evidence="16" type="ORF">FC98_GL001756</name>
</gene>
<evidence type="ECO:0000313" key="16">
    <source>
        <dbReference type="EMBL" id="KRL20294.1"/>
    </source>
</evidence>
<dbReference type="InterPro" id="IPR001650">
    <property type="entry name" value="Helicase_C-like"/>
</dbReference>
<dbReference type="SUPFAM" id="SSF52540">
    <property type="entry name" value="P-loop containing nucleoside triphosphate hydrolases"/>
    <property type="match status" value="4"/>
</dbReference>
<dbReference type="Gene3D" id="3.40.50.300">
    <property type="entry name" value="P-loop containing nucleotide triphosphate hydrolases"/>
    <property type="match status" value="2"/>
</dbReference>
<name>A0A0R1NJ47_9LACO</name>
<evidence type="ECO:0000256" key="10">
    <source>
        <dbReference type="ARBA" id="ARBA00061104"/>
    </source>
</evidence>
<dbReference type="Proteomes" id="UP000051439">
    <property type="component" value="Unassembled WGS sequence"/>
</dbReference>
<dbReference type="GO" id="GO:0016787">
    <property type="term" value="F:hydrolase activity"/>
    <property type="evidence" value="ECO:0007669"/>
    <property type="project" value="UniProtKB-KW"/>
</dbReference>
<evidence type="ECO:0000256" key="9">
    <source>
        <dbReference type="ARBA" id="ARBA00023204"/>
    </source>
</evidence>
<dbReference type="EC" id="3.6.4.-" evidence="13"/>
<sequence>MALPFQILRIVTISERTIALRLDQLFTKMPQYAELVSGLKPQSRQLVTGIGGSARTVLINNLINSTKRPMIIVVDTLFHADQLVNDLANIIDDNHLFEFPVEEMGAAELATSSPEYKAQRVLALNQLASGNPAVIVTSVSGIRRLVPAKSQFMAANLTIDMDSEYDLEKIKLQLHQMGYVFQKLVAAPGDFSIRGSILDIFPLNNQDPVRIDFFDTEVDSMRTFDVSNQRSIKPIKQIQILPATDLLMNDDQRRQVVKKLQKRLTAEQAKLETKQAKKLADNLEPQIMDLQNGLRDPRLLLFADMIYDGNYSLLDYLDENGIVVFDDYSRITDAVRQLSGDDDEWLADKIKHFEILKKTSYTNDFKQVFKNNTHASLILSLFQKGLGRMRLDAIEDITVRPMQQFFSQMPMLRTEIKRWQKQDTTVIIMVQEKKRLQKVAQTLSDFEISATETDQNNLLAHQVQLISGNLDNGFELPIANLVVITEKEMFGTVVKKRPRQTTFNNAERIKSYTDLKPGDYVVHVNHGIGRYEGMQTMEVDGKHQDYLTISYRDSAKLFIPVTQLNLIQKYVSSEDKHPRINKLGGGEWAKTKRKVASKIEDIADELIDLYAKRGSEKGYAFPPDDSLQAEFEASFPYTETPDQLRSATEIKRDMERQHPMDRLLVGDVGYGKTEVALRAAFKTIEVGKQVAFLVPTTILAQQHYETMLDRFSDYPITVRVLSRFQTKAQVKETLAGLKNGTVDVVVGTHRLLSKDVHFNDLGLLIIDEEQRFGVKHKERIKEMRSDVDVLTLTATPIPRTLNMSMMGVRDLSVIETPPSNRYPIQTYVIEQNAGTIREAIEREMARGGQVFYLHNRVEDIERTVEQISALVPSARVGYIHGQMSENQMEDILYDFINGEYDVLVTTTIIETGVDIPNVNTLFVENADRMGLSQLYQLRGRIGRSSRVAYSYFMYQPNKVLTEIGEKRLEAIRDFTELGSGFKIAMRDLSIRGAGNLLGKQQHGFVDSVGYDLYTQMLSDAVAKKRGKDFEYKTDATIELDLEAYLPSDYIQDNQQKIEIYKRIRQIENQDQLTEVKDDLIDRFGDYGDSVANLLDIAELKMYADYALVAKIHQQAPKVTMTFSSRANAEFESKELLEAISKTKFRATINTENETYLIQLTVQPNMKSWLHQLVALLKQLTKARHAHHAHKVSSNEK</sequence>
<dbReference type="InterPro" id="IPR005118">
    <property type="entry name" value="TRCF_C"/>
</dbReference>
<dbReference type="Pfam" id="PF03461">
    <property type="entry name" value="TRCF"/>
    <property type="match status" value="1"/>
</dbReference>
<dbReference type="PROSITE" id="PS51194">
    <property type="entry name" value="HELICASE_CTER"/>
    <property type="match status" value="1"/>
</dbReference>
<dbReference type="GO" id="GO:0006355">
    <property type="term" value="P:regulation of DNA-templated transcription"/>
    <property type="evidence" value="ECO:0007669"/>
    <property type="project" value="UniProtKB-UniRule"/>
</dbReference>
<dbReference type="NCBIfam" id="TIGR00580">
    <property type="entry name" value="mfd"/>
    <property type="match status" value="1"/>
</dbReference>
<dbReference type="PROSITE" id="PS51192">
    <property type="entry name" value="HELICASE_ATP_BIND_1"/>
    <property type="match status" value="1"/>
</dbReference>
<dbReference type="SUPFAM" id="SSF143517">
    <property type="entry name" value="TRCF domain-like"/>
    <property type="match status" value="1"/>
</dbReference>
<comment type="similarity">
    <text evidence="10 13">In the N-terminal section; belongs to the UvrB family.</text>
</comment>
<evidence type="ECO:0000313" key="17">
    <source>
        <dbReference type="Proteomes" id="UP000051439"/>
    </source>
</evidence>
<dbReference type="Gene3D" id="3.90.1150.50">
    <property type="entry name" value="Transcription-repair-coupling factor, D7 domain"/>
    <property type="match status" value="1"/>
</dbReference>
<keyword evidence="17" id="KW-1185">Reference proteome</keyword>
<evidence type="ECO:0000256" key="6">
    <source>
        <dbReference type="ARBA" id="ARBA00022806"/>
    </source>
</evidence>
<dbReference type="Pfam" id="PF21132">
    <property type="entry name" value="MFD_D3"/>
    <property type="match status" value="1"/>
</dbReference>
<comment type="function">
    <text evidence="13">Couples transcription and DNA repair by recognizing RNA polymerase (RNAP) stalled at DNA lesions. Mediates ATP-dependent release of RNAP and its truncated transcript from the DNA, and recruitment of nucleotide excision repair machinery to the damaged site.</text>
</comment>
<dbReference type="InterPro" id="IPR048635">
    <property type="entry name" value="MFD_D3"/>
</dbReference>
<dbReference type="SMART" id="SM00982">
    <property type="entry name" value="TRCF"/>
    <property type="match status" value="1"/>
</dbReference>
<feature type="domain" description="Helicase ATP-binding" evidence="14">
    <location>
        <begin position="653"/>
        <end position="814"/>
    </location>
</feature>
<dbReference type="Gene3D" id="3.40.50.11180">
    <property type="match status" value="1"/>
</dbReference>
<evidence type="ECO:0000259" key="15">
    <source>
        <dbReference type="PROSITE" id="PS51194"/>
    </source>
</evidence>
<dbReference type="InterPro" id="IPR041471">
    <property type="entry name" value="UvrB_inter"/>
</dbReference>
<dbReference type="Gene3D" id="3.30.2060.10">
    <property type="entry name" value="Penicillin-binding protein 1b domain"/>
    <property type="match status" value="1"/>
</dbReference>
<dbReference type="GO" id="GO:0005524">
    <property type="term" value="F:ATP binding"/>
    <property type="evidence" value="ECO:0007669"/>
    <property type="project" value="UniProtKB-UniRule"/>
</dbReference>
<keyword evidence="2 13" id="KW-0963">Cytoplasm</keyword>
<dbReference type="InterPro" id="IPR004576">
    <property type="entry name" value="Mfd"/>
</dbReference>
<dbReference type="Pfam" id="PF00271">
    <property type="entry name" value="Helicase_C"/>
    <property type="match status" value="1"/>
</dbReference>
<evidence type="ECO:0000256" key="11">
    <source>
        <dbReference type="ARBA" id="ARBA00061399"/>
    </source>
</evidence>
<evidence type="ECO:0000259" key="14">
    <source>
        <dbReference type="PROSITE" id="PS51192"/>
    </source>
</evidence>
<dbReference type="Pfam" id="PF00270">
    <property type="entry name" value="DEAD"/>
    <property type="match status" value="1"/>
</dbReference>
<dbReference type="GO" id="GO:0000716">
    <property type="term" value="P:transcription-coupled nucleotide-excision repair, DNA damage recognition"/>
    <property type="evidence" value="ECO:0007669"/>
    <property type="project" value="UniProtKB-UniRule"/>
</dbReference>
<evidence type="ECO:0000256" key="12">
    <source>
        <dbReference type="ARBA" id="ARBA00070128"/>
    </source>
</evidence>
<evidence type="ECO:0000256" key="3">
    <source>
        <dbReference type="ARBA" id="ARBA00022741"/>
    </source>
</evidence>
<keyword evidence="3 13" id="KW-0547">Nucleotide-binding</keyword>
<protein>
    <recommendedName>
        <fullName evidence="12 13">Transcription-repair-coupling factor</fullName>
        <shortName evidence="13">TRCF</shortName>
        <ecNumber evidence="13">3.6.4.-</ecNumber>
    </recommendedName>
</protein>
<dbReference type="PATRIC" id="fig|1423766.4.peg.1817"/>
<dbReference type="FunFam" id="3.40.50.300:FF:000546">
    <property type="entry name" value="Transcription-repair-coupling factor"/>
    <property type="match status" value="1"/>
</dbReference>
<keyword evidence="6" id="KW-0347">Helicase</keyword>
<keyword evidence="4 13" id="KW-0227">DNA damage</keyword>
<dbReference type="InterPro" id="IPR037235">
    <property type="entry name" value="TRCF-like_C_D7"/>
</dbReference>
<dbReference type="HAMAP" id="MF_00969">
    <property type="entry name" value="TRCF"/>
    <property type="match status" value="1"/>
</dbReference>
<proteinExistence type="inferred from homology"/>
<dbReference type="Pfam" id="PF02559">
    <property type="entry name" value="CarD_TRCF_RID"/>
    <property type="match status" value="1"/>
</dbReference>
<evidence type="ECO:0000256" key="8">
    <source>
        <dbReference type="ARBA" id="ARBA00023125"/>
    </source>
</evidence>
<evidence type="ECO:0000256" key="7">
    <source>
        <dbReference type="ARBA" id="ARBA00022840"/>
    </source>
</evidence>
<dbReference type="InterPro" id="IPR036101">
    <property type="entry name" value="CarD-like/TRCF_RID_sf"/>
</dbReference>
<dbReference type="PANTHER" id="PTHR47964:SF1">
    <property type="entry name" value="ATP-DEPENDENT DNA HELICASE HOMOLOG RECG, CHLOROPLASTIC"/>
    <property type="match status" value="1"/>
</dbReference>
<dbReference type="GO" id="GO:0003684">
    <property type="term" value="F:damaged DNA binding"/>
    <property type="evidence" value="ECO:0007669"/>
    <property type="project" value="InterPro"/>
</dbReference>
<dbReference type="GO" id="GO:0003678">
    <property type="term" value="F:DNA helicase activity"/>
    <property type="evidence" value="ECO:0007669"/>
    <property type="project" value="TreeGrafter"/>
</dbReference>
<dbReference type="SMART" id="SM00487">
    <property type="entry name" value="DEXDc"/>
    <property type="match status" value="1"/>
</dbReference>
<dbReference type="CDD" id="cd17991">
    <property type="entry name" value="DEXHc_TRCF"/>
    <property type="match status" value="1"/>
</dbReference>
<dbReference type="PANTHER" id="PTHR47964">
    <property type="entry name" value="ATP-DEPENDENT DNA HELICASE HOMOLOG RECG, CHLOROPLASTIC"/>
    <property type="match status" value="1"/>
</dbReference>
<dbReference type="InterPro" id="IPR003711">
    <property type="entry name" value="CarD-like/TRCF_RID"/>
</dbReference>
<dbReference type="SMART" id="SM00490">
    <property type="entry name" value="HELICc"/>
    <property type="match status" value="1"/>
</dbReference>
<evidence type="ECO:0000256" key="4">
    <source>
        <dbReference type="ARBA" id="ARBA00022763"/>
    </source>
</evidence>
<feature type="domain" description="Helicase C-terminal" evidence="15">
    <location>
        <begin position="835"/>
        <end position="989"/>
    </location>
</feature>
<accession>A0A0R1NJ47</accession>
<dbReference type="Pfam" id="PF17757">
    <property type="entry name" value="UvrB_inter"/>
    <property type="match status" value="1"/>
</dbReference>
<comment type="subcellular location">
    <subcellularLocation>
        <location evidence="1 13">Cytoplasm</location>
    </subcellularLocation>
</comment>
<dbReference type="SMART" id="SM01058">
    <property type="entry name" value="CarD_TRCF"/>
    <property type="match status" value="1"/>
</dbReference>
<dbReference type="GO" id="GO:0005737">
    <property type="term" value="C:cytoplasm"/>
    <property type="evidence" value="ECO:0007669"/>
    <property type="project" value="UniProtKB-SubCell"/>
</dbReference>
<keyword evidence="7 13" id="KW-0067">ATP-binding</keyword>
<dbReference type="InterPro" id="IPR047112">
    <property type="entry name" value="RecG/Mfd"/>
</dbReference>
<evidence type="ECO:0000256" key="5">
    <source>
        <dbReference type="ARBA" id="ARBA00022801"/>
    </source>
</evidence>
<dbReference type="SUPFAM" id="SSF141259">
    <property type="entry name" value="CarD-like"/>
    <property type="match status" value="1"/>
</dbReference>
<comment type="caution">
    <text evidence="16">The sequence shown here is derived from an EMBL/GenBank/DDBJ whole genome shotgun (WGS) entry which is preliminary data.</text>
</comment>
<evidence type="ECO:0000256" key="1">
    <source>
        <dbReference type="ARBA" id="ARBA00004496"/>
    </source>
</evidence>
<evidence type="ECO:0000256" key="13">
    <source>
        <dbReference type="HAMAP-Rule" id="MF_00969"/>
    </source>
</evidence>
<evidence type="ECO:0000256" key="2">
    <source>
        <dbReference type="ARBA" id="ARBA00022490"/>
    </source>
</evidence>
<keyword evidence="8 13" id="KW-0238">DNA-binding</keyword>
<dbReference type="EMBL" id="AZEB01000031">
    <property type="protein sequence ID" value="KRL20294.1"/>
    <property type="molecule type" value="Genomic_DNA"/>
</dbReference>
<dbReference type="InterPro" id="IPR027417">
    <property type="entry name" value="P-loop_NTPase"/>
</dbReference>
<reference evidence="16 17" key="1">
    <citation type="journal article" date="2015" name="Genome Announc.">
        <title>Expanding the biotechnology potential of lactobacilli through comparative genomics of 213 strains and associated genera.</title>
        <authorList>
            <person name="Sun Z."/>
            <person name="Harris H.M."/>
            <person name="McCann A."/>
            <person name="Guo C."/>
            <person name="Argimon S."/>
            <person name="Zhang W."/>
            <person name="Yang X."/>
            <person name="Jeffery I.B."/>
            <person name="Cooney J.C."/>
            <person name="Kagawa T.F."/>
            <person name="Liu W."/>
            <person name="Song Y."/>
            <person name="Salvetti E."/>
            <person name="Wrobel A."/>
            <person name="Rasinkangas P."/>
            <person name="Parkhill J."/>
            <person name="Rea M.C."/>
            <person name="O'Sullivan O."/>
            <person name="Ritari J."/>
            <person name="Douillard F.P."/>
            <person name="Paul Ross R."/>
            <person name="Yang R."/>
            <person name="Briner A.E."/>
            <person name="Felis G.E."/>
            <person name="de Vos W.M."/>
            <person name="Barrangou R."/>
            <person name="Klaenhammer T.R."/>
            <person name="Caufield P.W."/>
            <person name="Cui Y."/>
            <person name="Zhang H."/>
            <person name="O'Toole P.W."/>
        </authorList>
    </citation>
    <scope>NUCLEOTIDE SEQUENCE [LARGE SCALE GENOMIC DNA]</scope>
    <source>
        <strain evidence="16 17">DSM 19906</strain>
    </source>
</reference>
<dbReference type="InterPro" id="IPR011545">
    <property type="entry name" value="DEAD/DEAH_box_helicase_dom"/>
</dbReference>
<keyword evidence="9 13" id="KW-0234">DNA repair</keyword>